<sequence length="64" mass="7047">MSALEYSILAAGLALACCLPHGEDNPPAVTKTAAHREWVAEQCARPDLDETERTACKNFWETDK</sequence>
<name>A0A8S5T5E6_9CAUD</name>
<proteinExistence type="predicted"/>
<evidence type="ECO:0000313" key="1">
    <source>
        <dbReference type="EMBL" id="DAF58227.1"/>
    </source>
</evidence>
<dbReference type="EMBL" id="BK032748">
    <property type="protein sequence ID" value="DAF58227.1"/>
    <property type="molecule type" value="Genomic_DNA"/>
</dbReference>
<reference evidence="1" key="1">
    <citation type="journal article" date="2021" name="Proc. Natl. Acad. Sci. U.S.A.">
        <title>A Catalog of Tens of Thousands of Viruses from Human Metagenomes Reveals Hidden Associations with Chronic Diseases.</title>
        <authorList>
            <person name="Tisza M.J."/>
            <person name="Buck C.B."/>
        </authorList>
    </citation>
    <scope>NUCLEOTIDE SEQUENCE</scope>
    <source>
        <strain evidence="1">CtMBu2</strain>
    </source>
</reference>
<protein>
    <submittedName>
        <fullName evidence="1">Uncharacterized protein</fullName>
    </submittedName>
</protein>
<accession>A0A8S5T5E6</accession>
<organism evidence="1">
    <name type="scientific">Siphoviridae sp. ctMBu2</name>
    <dbReference type="NCBI Taxonomy" id="2827853"/>
    <lineage>
        <taxon>Viruses</taxon>
        <taxon>Duplodnaviria</taxon>
        <taxon>Heunggongvirae</taxon>
        <taxon>Uroviricota</taxon>
        <taxon>Caudoviricetes</taxon>
    </lineage>
</organism>